<gene>
    <name evidence="1" type="ORF">H9810_07860</name>
</gene>
<comment type="caution">
    <text evidence="1">The sequence shown here is derived from an EMBL/GenBank/DDBJ whole genome shotgun (WGS) entry which is preliminary data.</text>
</comment>
<reference evidence="1" key="2">
    <citation type="submission" date="2021-04" db="EMBL/GenBank/DDBJ databases">
        <authorList>
            <person name="Gilroy R."/>
        </authorList>
    </citation>
    <scope>NUCLEOTIDE SEQUENCE</scope>
    <source>
        <strain evidence="1">3436</strain>
    </source>
</reference>
<dbReference type="SUPFAM" id="SSF55961">
    <property type="entry name" value="Bet v1-like"/>
    <property type="match status" value="1"/>
</dbReference>
<accession>A0A9D2F3P5</accession>
<reference evidence="1" key="1">
    <citation type="journal article" date="2021" name="PeerJ">
        <title>Extensive microbial diversity within the chicken gut microbiome revealed by metagenomics and culture.</title>
        <authorList>
            <person name="Gilroy R."/>
            <person name="Ravi A."/>
            <person name="Getino M."/>
            <person name="Pursley I."/>
            <person name="Horton D.L."/>
            <person name="Alikhan N.F."/>
            <person name="Baker D."/>
            <person name="Gharbi K."/>
            <person name="Hall N."/>
            <person name="Watson M."/>
            <person name="Adriaenssens E.M."/>
            <person name="Foster-Nyarko E."/>
            <person name="Jarju S."/>
            <person name="Secka A."/>
            <person name="Antonio M."/>
            <person name="Oren A."/>
            <person name="Chaudhuri R.R."/>
            <person name="La Ragione R."/>
            <person name="Hildebrand F."/>
            <person name="Pallen M.J."/>
        </authorList>
    </citation>
    <scope>NUCLEOTIDE SEQUENCE</scope>
    <source>
        <strain evidence="1">3436</strain>
    </source>
</reference>
<dbReference type="Proteomes" id="UP000824031">
    <property type="component" value="Unassembled WGS sequence"/>
</dbReference>
<protein>
    <submittedName>
        <fullName evidence="1">Uncharacterized protein</fullName>
    </submittedName>
</protein>
<dbReference type="EMBL" id="DXBO01000118">
    <property type="protein sequence ID" value="HIZ48615.1"/>
    <property type="molecule type" value="Genomic_DNA"/>
</dbReference>
<organism evidence="1 2">
    <name type="scientific">Candidatus Gemmiger excrementavium</name>
    <dbReference type="NCBI Taxonomy" id="2838608"/>
    <lineage>
        <taxon>Bacteria</taxon>
        <taxon>Bacillati</taxon>
        <taxon>Bacillota</taxon>
        <taxon>Clostridia</taxon>
        <taxon>Eubacteriales</taxon>
        <taxon>Gemmiger</taxon>
    </lineage>
</organism>
<sequence length="126" mass="14175">MKTCVVTANYTCDPNKVWLYLTKPTLNGWRKDVRAYEESDDGMRVVEENTDGSRTELRFTRREKPRCLSCSFQNGKVNGTFTAILLGGGDSTSLECTMEVNGLGLFAKPKKLLEERLEMLRVALGC</sequence>
<proteinExistence type="predicted"/>
<dbReference type="AlphaFoldDB" id="A0A9D2F3P5"/>
<evidence type="ECO:0000313" key="2">
    <source>
        <dbReference type="Proteomes" id="UP000824031"/>
    </source>
</evidence>
<name>A0A9D2F3P5_9FIRM</name>
<evidence type="ECO:0000313" key="1">
    <source>
        <dbReference type="EMBL" id="HIZ48615.1"/>
    </source>
</evidence>